<feature type="binding site" evidence="6">
    <location>
        <position position="145"/>
    </location>
    <ligand>
        <name>Mg(2+)</name>
        <dbReference type="ChEBI" id="CHEBI:18420"/>
    </ligand>
</feature>
<keyword evidence="2 6" id="KW-0963">Cytoplasm</keyword>
<evidence type="ECO:0000256" key="2">
    <source>
        <dbReference type="ARBA" id="ARBA00022490"/>
    </source>
</evidence>
<sequence length="270" mass="28948">MPVRCKAPGPPPGSAAGPSRWLRVYPVSIFRSPFMSTSPFDDWDGSVRHAKRLQGELAARVVLVDDFAPLKVVAGVDVGFEEGGQVTRAAAVLLDADDYRLLGQVVARVPTSMPYVPGLLSFRELPALLKALAGLPQRPDLVFCDGQGIAHPRRLGIASHLGVVTGLPTIGVAKKVLVGHHAEPGLARGEHVPLEHEGEQIGWMLRSRDRVAPLLVSPGHRVSMNSALELVLRGCRGYRLPEPTRLADRLASRRGDMPAAGADTLPGLFD</sequence>
<feature type="region of interest" description="Disordered" evidence="7">
    <location>
        <begin position="250"/>
        <end position="270"/>
    </location>
</feature>
<comment type="cofactor">
    <cofactor evidence="6">
        <name>Mg(2+)</name>
        <dbReference type="ChEBI" id="CHEBI:18420"/>
    </cofactor>
</comment>
<keyword evidence="4 6" id="KW-0255">Endonuclease</keyword>
<feature type="site" description="Interaction with target DNA" evidence="6">
    <location>
        <position position="115"/>
    </location>
</feature>
<keyword evidence="6" id="KW-0234">DNA repair</keyword>
<comment type="catalytic activity">
    <reaction evidence="6">
        <text>Endonucleolytic cleavage at apurinic or apyrimidinic sites to products with a 5'-phosphate.</text>
        <dbReference type="EC" id="3.1.21.7"/>
    </reaction>
</comment>
<dbReference type="EMBL" id="AP022642">
    <property type="protein sequence ID" value="BCA27246.1"/>
    <property type="molecule type" value="Genomic_DNA"/>
</dbReference>
<keyword evidence="6" id="KW-0460">Magnesium</keyword>
<comment type="subcellular location">
    <subcellularLocation>
        <location evidence="1 6">Cytoplasm</location>
    </subcellularLocation>
</comment>
<evidence type="ECO:0000313" key="8">
    <source>
        <dbReference type="EMBL" id="BCA27246.1"/>
    </source>
</evidence>
<dbReference type="GO" id="GO:0043737">
    <property type="term" value="F:deoxyribonuclease V activity"/>
    <property type="evidence" value="ECO:0007669"/>
    <property type="project" value="UniProtKB-UniRule"/>
</dbReference>
<protein>
    <recommendedName>
        <fullName evidence="6">Endonuclease V</fullName>
        <ecNumber evidence="6">3.1.21.7</ecNumber>
    </recommendedName>
    <alternativeName>
        <fullName evidence="6">Deoxyinosine 3'endonuclease</fullName>
    </alternativeName>
    <alternativeName>
        <fullName evidence="6">Deoxyribonuclease V</fullName>
        <shortName evidence="6">DNase V</shortName>
    </alternativeName>
</protein>
<dbReference type="CDD" id="cd06559">
    <property type="entry name" value="Endonuclease_V"/>
    <property type="match status" value="1"/>
</dbReference>
<evidence type="ECO:0000256" key="7">
    <source>
        <dbReference type="SAM" id="MobiDB-lite"/>
    </source>
</evidence>
<dbReference type="GO" id="GO:0016891">
    <property type="term" value="F:RNA endonuclease activity producing 5'-phosphomonoesters, hydrolytic mechanism"/>
    <property type="evidence" value="ECO:0007669"/>
    <property type="project" value="TreeGrafter"/>
</dbReference>
<dbReference type="InterPro" id="IPR007581">
    <property type="entry name" value="Endonuclease-V"/>
</dbReference>
<name>A0A679G9P8_9GAMM</name>
<dbReference type="PANTHER" id="PTHR28511:SF1">
    <property type="entry name" value="ENDONUCLEASE V"/>
    <property type="match status" value="1"/>
</dbReference>
<organism evidence="8 9">
    <name type="scientific">Metapseudomonas otitidis</name>
    <dbReference type="NCBI Taxonomy" id="319939"/>
    <lineage>
        <taxon>Bacteria</taxon>
        <taxon>Pseudomonadati</taxon>
        <taxon>Pseudomonadota</taxon>
        <taxon>Gammaproteobacteria</taxon>
        <taxon>Pseudomonadales</taxon>
        <taxon>Pseudomonadaceae</taxon>
        <taxon>Metapseudomonas</taxon>
    </lineage>
</organism>
<dbReference type="KEGG" id="poj:PtoMrB4_12230"/>
<keyword evidence="6" id="KW-0227">DNA damage</keyword>
<gene>
    <name evidence="8" type="primary">nfi_1</name>
    <name evidence="6" type="synonym">nfi</name>
    <name evidence="8" type="ORF">PtoMrB4_12230</name>
</gene>
<dbReference type="HAMAP" id="MF_00801">
    <property type="entry name" value="Endonuclease_5"/>
    <property type="match status" value="1"/>
</dbReference>
<accession>A0A679G9P8</accession>
<evidence type="ECO:0000256" key="3">
    <source>
        <dbReference type="ARBA" id="ARBA00022722"/>
    </source>
</evidence>
<dbReference type="AlphaFoldDB" id="A0A679G9P8"/>
<reference evidence="8 9" key="1">
    <citation type="journal article" date="2020" name="Microbiol. Resour. Announc.">
        <title>Complete genome sequence of Pseudomonas otitidis strain MrB4, isolated from Lake Biwa in Japan.</title>
        <authorList>
            <person name="Miyazaki K."/>
            <person name="Hase E."/>
            <person name="Maruya T."/>
        </authorList>
    </citation>
    <scope>NUCLEOTIDE SEQUENCE [LARGE SCALE GENOMIC DNA]</scope>
    <source>
        <strain evidence="8 9">MrB4</strain>
    </source>
</reference>
<dbReference type="PANTHER" id="PTHR28511">
    <property type="entry name" value="ENDONUCLEASE V"/>
    <property type="match status" value="1"/>
</dbReference>
<comment type="function">
    <text evidence="6">DNA repair enzyme involved in the repair of deaminated bases. Selectively cleaves double-stranded DNA at the second phosphodiester bond 3' to a deoxyinosine leaving behind the intact lesion on the nicked DNA.</text>
</comment>
<evidence type="ECO:0000256" key="4">
    <source>
        <dbReference type="ARBA" id="ARBA00022759"/>
    </source>
</evidence>
<comment type="similarity">
    <text evidence="6">Belongs to the endonuclease V family.</text>
</comment>
<evidence type="ECO:0000313" key="9">
    <source>
        <dbReference type="Proteomes" id="UP000501237"/>
    </source>
</evidence>
<dbReference type="GO" id="GO:0006281">
    <property type="term" value="P:DNA repair"/>
    <property type="evidence" value="ECO:0007669"/>
    <property type="project" value="UniProtKB-UniRule"/>
</dbReference>
<dbReference type="Pfam" id="PF04493">
    <property type="entry name" value="Endonuclease_5"/>
    <property type="match status" value="1"/>
</dbReference>
<dbReference type="GO" id="GO:0005737">
    <property type="term" value="C:cytoplasm"/>
    <property type="evidence" value="ECO:0007669"/>
    <property type="project" value="UniProtKB-SubCell"/>
</dbReference>
<dbReference type="EC" id="3.1.21.7" evidence="6"/>
<evidence type="ECO:0000256" key="6">
    <source>
        <dbReference type="HAMAP-Rule" id="MF_00801"/>
    </source>
</evidence>
<keyword evidence="3 6" id="KW-0540">Nuclease</keyword>
<keyword evidence="6" id="KW-0479">Metal-binding</keyword>
<dbReference type="Proteomes" id="UP000501237">
    <property type="component" value="Chromosome"/>
</dbReference>
<keyword evidence="5 6" id="KW-0378">Hydrolase</keyword>
<evidence type="ECO:0000256" key="5">
    <source>
        <dbReference type="ARBA" id="ARBA00022801"/>
    </source>
</evidence>
<evidence type="ECO:0000256" key="1">
    <source>
        <dbReference type="ARBA" id="ARBA00004496"/>
    </source>
</evidence>
<proteinExistence type="inferred from homology"/>
<dbReference type="GO" id="GO:0003727">
    <property type="term" value="F:single-stranded RNA binding"/>
    <property type="evidence" value="ECO:0007669"/>
    <property type="project" value="TreeGrafter"/>
</dbReference>
<dbReference type="NCBIfam" id="NF008629">
    <property type="entry name" value="PRK11617.1"/>
    <property type="match status" value="1"/>
</dbReference>
<dbReference type="Gene3D" id="3.30.2170.10">
    <property type="entry name" value="archaeoglobus fulgidus dsm 4304 superfamily"/>
    <property type="match status" value="1"/>
</dbReference>
<feature type="binding site" evidence="6">
    <location>
        <position position="77"/>
    </location>
    <ligand>
        <name>Mg(2+)</name>
        <dbReference type="ChEBI" id="CHEBI:18420"/>
    </ligand>
</feature>
<dbReference type="GO" id="GO:0000287">
    <property type="term" value="F:magnesium ion binding"/>
    <property type="evidence" value="ECO:0007669"/>
    <property type="project" value="UniProtKB-UniRule"/>
</dbReference>